<organism evidence="1 2">
    <name type="scientific">Blastomyces percursus</name>
    <dbReference type="NCBI Taxonomy" id="1658174"/>
    <lineage>
        <taxon>Eukaryota</taxon>
        <taxon>Fungi</taxon>
        <taxon>Dikarya</taxon>
        <taxon>Ascomycota</taxon>
        <taxon>Pezizomycotina</taxon>
        <taxon>Eurotiomycetes</taxon>
        <taxon>Eurotiomycetidae</taxon>
        <taxon>Onygenales</taxon>
        <taxon>Ajellomycetaceae</taxon>
        <taxon>Blastomyces</taxon>
    </lineage>
</organism>
<name>A0A1J9Q3I5_9EURO</name>
<protein>
    <submittedName>
        <fullName evidence="1">Uncharacterized protein</fullName>
    </submittedName>
</protein>
<keyword evidence="2" id="KW-1185">Reference proteome</keyword>
<comment type="caution">
    <text evidence="1">The sequence shown here is derived from an EMBL/GenBank/DDBJ whole genome shotgun (WGS) entry which is preliminary data.</text>
</comment>
<reference evidence="1 2" key="1">
    <citation type="submission" date="2015-08" db="EMBL/GenBank/DDBJ databases">
        <title>Emmonsia species relationships and genome sequence.</title>
        <authorList>
            <person name="Cuomo C.A."/>
            <person name="Schwartz I.S."/>
            <person name="Kenyon C."/>
            <person name="De Hoog G.S."/>
            <person name="Govender N.P."/>
            <person name="Botha A."/>
            <person name="Moreno L."/>
            <person name="De Vries M."/>
            <person name="Munoz J.F."/>
            <person name="Stielow J.B."/>
        </authorList>
    </citation>
    <scope>NUCLEOTIDE SEQUENCE [LARGE SCALE GENOMIC DNA]</scope>
    <source>
        <strain evidence="1 2">EI222</strain>
    </source>
</reference>
<dbReference type="AlphaFoldDB" id="A0A1J9Q3I5"/>
<accession>A0A1J9Q3I5</accession>
<proteinExistence type="predicted"/>
<evidence type="ECO:0000313" key="2">
    <source>
        <dbReference type="Proteomes" id="UP000242791"/>
    </source>
</evidence>
<gene>
    <name evidence="1" type="ORF">ACJ73_05567</name>
</gene>
<evidence type="ECO:0000313" key="1">
    <source>
        <dbReference type="EMBL" id="OJD23080.1"/>
    </source>
</evidence>
<sequence length="111" mass="12341">MSAQPTDFQAKLTSSEDWEDWDRAFRHKVKLPKLEEEVFHAAKLLERRDFPEEEPLPPAPPVLVTVAAATPSTERTTRSSSVATATAVTDPITVELANKNAVATYDLARKH</sequence>
<dbReference type="VEuPathDB" id="FungiDB:ACJ73_05567"/>
<dbReference type="EMBL" id="LGTZ01000883">
    <property type="protein sequence ID" value="OJD23080.1"/>
    <property type="molecule type" value="Genomic_DNA"/>
</dbReference>
<dbReference type="Proteomes" id="UP000242791">
    <property type="component" value="Unassembled WGS sequence"/>
</dbReference>